<evidence type="ECO:0000259" key="4">
    <source>
        <dbReference type="Pfam" id="PF03328"/>
    </source>
</evidence>
<proteinExistence type="inferred from homology"/>
<feature type="domain" description="HpcH/HpaI aldolase/citrate lyase" evidence="4">
    <location>
        <begin position="35"/>
        <end position="243"/>
    </location>
</feature>
<organism evidence="5 6">
    <name type="scientific">Oligosphaera ethanolica</name>
    <dbReference type="NCBI Taxonomy" id="760260"/>
    <lineage>
        <taxon>Bacteria</taxon>
        <taxon>Pseudomonadati</taxon>
        <taxon>Lentisphaerota</taxon>
        <taxon>Oligosphaeria</taxon>
        <taxon>Oligosphaerales</taxon>
        <taxon>Oligosphaeraceae</taxon>
        <taxon>Oligosphaera</taxon>
    </lineage>
</organism>
<evidence type="ECO:0000256" key="1">
    <source>
        <dbReference type="ARBA" id="ARBA00005568"/>
    </source>
</evidence>
<sequence>MSSEPRRSVVLDKMRAGKKALSFKNNFACSRATEMPAMAGFDCIWLCREHVPTDFHTMEKQILAAKAHGADCIVRVSKGCYSDYILPLEADATGIMVPHVMSAAEAREIAHWTRFHPIGRRPVDGGNADGRYCRMPTKDYVEFANANRIVMIQIEDPEPLAELDEICQVPGIDLIFFGPGDYSHALGCPGELNHPEVCRVRKLVVDTAHKYGKFAGTTTGPDTMAEYFAMGYDFLNCGSDVGAMNAFCDKVLGIFNGIA</sequence>
<dbReference type="Pfam" id="PF03328">
    <property type="entry name" value="HpcH_HpaI"/>
    <property type="match status" value="1"/>
</dbReference>
<dbReference type="AlphaFoldDB" id="A0AAE3VE55"/>
<dbReference type="GO" id="GO:0016832">
    <property type="term" value="F:aldehyde-lyase activity"/>
    <property type="evidence" value="ECO:0007669"/>
    <property type="project" value="TreeGrafter"/>
</dbReference>
<gene>
    <name evidence="5" type="ORF">J3R75_000961</name>
</gene>
<keyword evidence="6" id="KW-1185">Reference proteome</keyword>
<dbReference type="Gene3D" id="3.20.20.60">
    <property type="entry name" value="Phosphoenolpyruvate-binding domains"/>
    <property type="match status" value="1"/>
</dbReference>
<evidence type="ECO:0000313" key="6">
    <source>
        <dbReference type="Proteomes" id="UP001238163"/>
    </source>
</evidence>
<dbReference type="EC" id="4.1.2.52" evidence="5"/>
<accession>A0AAE3VE55</accession>
<dbReference type="SUPFAM" id="SSF51621">
    <property type="entry name" value="Phosphoenolpyruvate/pyruvate domain"/>
    <property type="match status" value="1"/>
</dbReference>
<dbReference type="Proteomes" id="UP001238163">
    <property type="component" value="Unassembled WGS sequence"/>
</dbReference>
<keyword evidence="2" id="KW-0479">Metal-binding</keyword>
<dbReference type="InterPro" id="IPR015813">
    <property type="entry name" value="Pyrv/PenolPyrv_kinase-like_dom"/>
</dbReference>
<protein>
    <submittedName>
        <fullName evidence="5">4-hydroxy-2-oxoheptanedioate aldolase</fullName>
        <ecNumber evidence="5">4.1.2.52</ecNumber>
    </submittedName>
</protein>
<comment type="caution">
    <text evidence="5">The sequence shown here is derived from an EMBL/GenBank/DDBJ whole genome shotgun (WGS) entry which is preliminary data.</text>
</comment>
<comment type="similarity">
    <text evidence="1">Belongs to the HpcH/HpaI aldolase family.</text>
</comment>
<name>A0AAE3VE55_9BACT</name>
<dbReference type="InterPro" id="IPR050251">
    <property type="entry name" value="HpcH-HpaI_aldolase"/>
</dbReference>
<dbReference type="PANTHER" id="PTHR30502:SF0">
    <property type="entry name" value="PHOSPHOENOLPYRUVATE CARBOXYLASE FAMILY PROTEIN"/>
    <property type="match status" value="1"/>
</dbReference>
<evidence type="ECO:0000256" key="3">
    <source>
        <dbReference type="ARBA" id="ARBA00023239"/>
    </source>
</evidence>
<dbReference type="PANTHER" id="PTHR30502">
    <property type="entry name" value="2-KETO-3-DEOXY-L-RHAMNONATE ALDOLASE"/>
    <property type="match status" value="1"/>
</dbReference>
<dbReference type="RefSeq" id="WP_307260188.1">
    <property type="nucleotide sequence ID" value="NZ_JAUSVL010000001.1"/>
</dbReference>
<dbReference type="InterPro" id="IPR005000">
    <property type="entry name" value="Aldolase/citrate-lyase_domain"/>
</dbReference>
<keyword evidence="3 5" id="KW-0456">Lyase</keyword>
<dbReference type="EMBL" id="JAUSVL010000001">
    <property type="protein sequence ID" value="MDQ0288854.1"/>
    <property type="molecule type" value="Genomic_DNA"/>
</dbReference>
<reference evidence="5" key="1">
    <citation type="submission" date="2023-07" db="EMBL/GenBank/DDBJ databases">
        <title>Genomic Encyclopedia of Type Strains, Phase IV (KMG-IV): sequencing the most valuable type-strain genomes for metagenomic binning, comparative biology and taxonomic classification.</title>
        <authorList>
            <person name="Goeker M."/>
        </authorList>
    </citation>
    <scope>NUCLEOTIDE SEQUENCE</scope>
    <source>
        <strain evidence="5">DSM 24202</strain>
    </source>
</reference>
<evidence type="ECO:0000256" key="2">
    <source>
        <dbReference type="ARBA" id="ARBA00022723"/>
    </source>
</evidence>
<dbReference type="GO" id="GO:0005737">
    <property type="term" value="C:cytoplasm"/>
    <property type="evidence" value="ECO:0007669"/>
    <property type="project" value="TreeGrafter"/>
</dbReference>
<dbReference type="GO" id="GO:0046872">
    <property type="term" value="F:metal ion binding"/>
    <property type="evidence" value="ECO:0007669"/>
    <property type="project" value="UniProtKB-KW"/>
</dbReference>
<evidence type="ECO:0000313" key="5">
    <source>
        <dbReference type="EMBL" id="MDQ0288854.1"/>
    </source>
</evidence>
<dbReference type="InterPro" id="IPR040442">
    <property type="entry name" value="Pyrv_kinase-like_dom_sf"/>
</dbReference>